<dbReference type="Gene3D" id="2.40.170.20">
    <property type="entry name" value="TonB-dependent receptor, beta-barrel domain"/>
    <property type="match status" value="1"/>
</dbReference>
<dbReference type="InterPro" id="IPR012910">
    <property type="entry name" value="Plug_dom"/>
</dbReference>
<dbReference type="RefSeq" id="WP_131453184.1">
    <property type="nucleotide sequence ID" value="NZ_BMJK01000001.1"/>
</dbReference>
<dbReference type="InterPro" id="IPR008969">
    <property type="entry name" value="CarboxyPept-like_regulatory"/>
</dbReference>
<dbReference type="PANTHER" id="PTHR40980">
    <property type="entry name" value="PLUG DOMAIN-CONTAINING PROTEIN"/>
    <property type="match status" value="1"/>
</dbReference>
<dbReference type="NCBIfam" id="TIGR01782">
    <property type="entry name" value="TonB-Xanth-Caul"/>
    <property type="match status" value="1"/>
</dbReference>
<accession>A0A845A8L9</accession>
<dbReference type="Proteomes" id="UP000460626">
    <property type="component" value="Unassembled WGS sequence"/>
</dbReference>
<dbReference type="AlphaFoldDB" id="A0A845A8L9"/>
<feature type="region of interest" description="Disordered" evidence="10">
    <location>
        <begin position="414"/>
        <end position="439"/>
    </location>
</feature>
<dbReference type="InterPro" id="IPR036942">
    <property type="entry name" value="Beta-barrel_TonB_sf"/>
</dbReference>
<dbReference type="PROSITE" id="PS52016">
    <property type="entry name" value="TONB_DEPENDENT_REC_3"/>
    <property type="match status" value="1"/>
</dbReference>
<keyword evidence="15" id="KW-1185">Reference proteome</keyword>
<evidence type="ECO:0000256" key="3">
    <source>
        <dbReference type="ARBA" id="ARBA00022452"/>
    </source>
</evidence>
<evidence type="ECO:0000313" key="15">
    <source>
        <dbReference type="Proteomes" id="UP000460626"/>
    </source>
</evidence>
<keyword evidence="6 8" id="KW-0472">Membrane</keyword>
<evidence type="ECO:0000256" key="8">
    <source>
        <dbReference type="PROSITE-ProRule" id="PRU01360"/>
    </source>
</evidence>
<keyword evidence="4 8" id="KW-0812">Transmembrane</keyword>
<dbReference type="EMBL" id="WTYH01000001">
    <property type="protein sequence ID" value="MXO93899.1"/>
    <property type="molecule type" value="Genomic_DNA"/>
</dbReference>
<dbReference type="Pfam" id="PF00593">
    <property type="entry name" value="TonB_dep_Rec_b-barrel"/>
    <property type="match status" value="1"/>
</dbReference>
<dbReference type="PANTHER" id="PTHR40980:SF4">
    <property type="entry name" value="TONB-DEPENDENT RECEPTOR-LIKE BETA-BARREL DOMAIN-CONTAINING PROTEIN"/>
    <property type="match status" value="1"/>
</dbReference>
<evidence type="ECO:0000256" key="11">
    <source>
        <dbReference type="SAM" id="SignalP"/>
    </source>
</evidence>
<dbReference type="InterPro" id="IPR037066">
    <property type="entry name" value="Plug_dom_sf"/>
</dbReference>
<dbReference type="InterPro" id="IPR039426">
    <property type="entry name" value="TonB-dep_rcpt-like"/>
</dbReference>
<feature type="signal peptide" evidence="11">
    <location>
        <begin position="1"/>
        <end position="28"/>
    </location>
</feature>
<keyword evidence="7 8" id="KW-0998">Cell outer membrane</keyword>
<dbReference type="Gene3D" id="2.170.130.10">
    <property type="entry name" value="TonB-dependent receptor, plug domain"/>
    <property type="match status" value="1"/>
</dbReference>
<evidence type="ECO:0000256" key="7">
    <source>
        <dbReference type="ARBA" id="ARBA00023237"/>
    </source>
</evidence>
<protein>
    <submittedName>
        <fullName evidence="14">TonB-dependent receptor</fullName>
    </submittedName>
</protein>
<feature type="chain" id="PRO_5032449632" evidence="11">
    <location>
        <begin position="29"/>
        <end position="975"/>
    </location>
</feature>
<dbReference type="InterPro" id="IPR010104">
    <property type="entry name" value="TonB_rcpt_bac"/>
</dbReference>
<comment type="similarity">
    <text evidence="8 9">Belongs to the TonB-dependent receptor family.</text>
</comment>
<dbReference type="Pfam" id="PF13715">
    <property type="entry name" value="CarbopepD_reg_2"/>
    <property type="match status" value="1"/>
</dbReference>
<dbReference type="Gene3D" id="2.60.40.1120">
    <property type="entry name" value="Carboxypeptidase-like, regulatory domain"/>
    <property type="match status" value="1"/>
</dbReference>
<feature type="compositionally biased region" description="Polar residues" evidence="10">
    <location>
        <begin position="417"/>
        <end position="431"/>
    </location>
</feature>
<feature type="domain" description="TonB-dependent receptor plug" evidence="13">
    <location>
        <begin position="144"/>
        <end position="249"/>
    </location>
</feature>
<keyword evidence="14" id="KW-0675">Receptor</keyword>
<dbReference type="SUPFAM" id="SSF49464">
    <property type="entry name" value="Carboxypeptidase regulatory domain-like"/>
    <property type="match status" value="1"/>
</dbReference>
<evidence type="ECO:0000256" key="10">
    <source>
        <dbReference type="SAM" id="MobiDB-lite"/>
    </source>
</evidence>
<evidence type="ECO:0000256" key="2">
    <source>
        <dbReference type="ARBA" id="ARBA00022448"/>
    </source>
</evidence>
<comment type="caution">
    <text evidence="14">The sequence shown here is derived from an EMBL/GenBank/DDBJ whole genome shotgun (WGS) entry which is preliminary data.</text>
</comment>
<keyword evidence="2 8" id="KW-0813">Transport</keyword>
<comment type="subcellular location">
    <subcellularLocation>
        <location evidence="1 8">Cell outer membrane</location>
        <topology evidence="1 8">Multi-pass membrane protein</topology>
    </subcellularLocation>
</comment>
<evidence type="ECO:0000256" key="4">
    <source>
        <dbReference type="ARBA" id="ARBA00022692"/>
    </source>
</evidence>
<evidence type="ECO:0000256" key="9">
    <source>
        <dbReference type="RuleBase" id="RU003357"/>
    </source>
</evidence>
<evidence type="ECO:0000256" key="5">
    <source>
        <dbReference type="ARBA" id="ARBA00023077"/>
    </source>
</evidence>
<gene>
    <name evidence="14" type="ORF">GRI62_09815</name>
</gene>
<evidence type="ECO:0000259" key="12">
    <source>
        <dbReference type="Pfam" id="PF00593"/>
    </source>
</evidence>
<dbReference type="Pfam" id="PF07715">
    <property type="entry name" value="Plug"/>
    <property type="match status" value="1"/>
</dbReference>
<evidence type="ECO:0000259" key="13">
    <source>
        <dbReference type="Pfam" id="PF07715"/>
    </source>
</evidence>
<organism evidence="14 15">
    <name type="scientific">Aurantiacibacter arachoides</name>
    <dbReference type="NCBI Taxonomy" id="1850444"/>
    <lineage>
        <taxon>Bacteria</taxon>
        <taxon>Pseudomonadati</taxon>
        <taxon>Pseudomonadota</taxon>
        <taxon>Alphaproteobacteria</taxon>
        <taxon>Sphingomonadales</taxon>
        <taxon>Erythrobacteraceae</taxon>
        <taxon>Aurantiacibacter</taxon>
    </lineage>
</organism>
<keyword evidence="11" id="KW-0732">Signal</keyword>
<proteinExistence type="inferred from homology"/>
<dbReference type="InterPro" id="IPR000531">
    <property type="entry name" value="Beta-barrel_TonB"/>
</dbReference>
<dbReference type="OrthoDB" id="5476657at2"/>
<keyword evidence="3 8" id="KW-1134">Transmembrane beta strand</keyword>
<reference evidence="14 15" key="1">
    <citation type="submission" date="2019-12" db="EMBL/GenBank/DDBJ databases">
        <title>Genomic-based taxomic classification of the family Erythrobacteraceae.</title>
        <authorList>
            <person name="Xu L."/>
        </authorList>
    </citation>
    <scope>NUCLEOTIDE SEQUENCE [LARGE SCALE GENOMIC DNA]</scope>
    <source>
        <strain evidence="14 15">RC4-10-4</strain>
    </source>
</reference>
<evidence type="ECO:0000313" key="14">
    <source>
        <dbReference type="EMBL" id="MXO93899.1"/>
    </source>
</evidence>
<feature type="domain" description="TonB-dependent receptor-like beta-barrel" evidence="12">
    <location>
        <begin position="413"/>
        <end position="942"/>
    </location>
</feature>
<sequence length="975" mass="107480">MTGSSGRKAFAFLTSTAMLTLTTGTLHAQDVPRVSADSERQATVTGRVFDAQTGNSLRGAVVSVAGTNERDVTTEDGRFQIQVPAGTSTIEVEYVGLDSAVRTVDVPANGTAVADIGLDSTALSGDQIVVRANAVGQALAINQQRTADGIVNIYSEEIFGPAPDGNIGYALQRLPGISVNTNQSGEPTGVNIRGVEGDYNSFQINGNRLPSAGGARGLSTSDFSADGISNIEVIKAATPDRDGDAIGGIINVVTRSAFERSGRRINVEAAGVYSDLPEDWGYSLSGNYSDIFSLGGDFNNFGVSVSLGSYEIDRTSLNRDMDWVQVTPENNPQLNLDQYDEPVWFMESSHWEIDKQITQVNTANIDLDFRTDAFNSFYLRGFYSQSDRTNDVFETDIDIDTRFQDAIGGRKTYAELTPTTGRGTPGNSGSRGSRGWIGTDEDRTTELYSINFGGRHEMTRSLVTYDLFYSRSEEDFKNANELNFVMEPDNPWFVFEYTLQDVTRGEVTITEIGGNDSSDLSLVSEGELVLESAFSTENIYNARVDFERSFDIGESELTLKTGGRYFRSEARRDVTADVYEMDEDFPYADILDPTDEVQLGGAKIFNVFPSRGVALLASNPELFELNEEDTLEDSFFGDFNSTEETIAGYGMGTLRAGIHTIIAGVRYESIEFDNTNFDVSFFDGEGSVTPVRTRNSYDFWLPGIHFRHELMPNLILRESYNRSYGRPRRSELASGRFTNEDGDIVDGNPNLRPAVSENFDAQVEYYTTSGGLYSVGVFYKDISDFSFDRVYNFDQLDANGIPIPDEDGAFEYEVPTIGTTAQNYGLELIARQRLVFLPGPLRGLTAGVSATFTETQANYPDRDDRDDLPLPGFSDFLFTATLEWAWQGFNIRADYINRSDYVEGLGSNIESDEFFGPEERLDISASYEFGNGLRFFGSVINLTDESQFSYQGFPAFAEDANLTGRKVTVGLGYSF</sequence>
<name>A0A845A8L9_9SPHN</name>
<dbReference type="GO" id="GO:0009279">
    <property type="term" value="C:cell outer membrane"/>
    <property type="evidence" value="ECO:0007669"/>
    <property type="project" value="UniProtKB-SubCell"/>
</dbReference>
<evidence type="ECO:0000256" key="6">
    <source>
        <dbReference type="ARBA" id="ARBA00023136"/>
    </source>
</evidence>
<keyword evidence="5 9" id="KW-0798">TonB box</keyword>
<evidence type="ECO:0000256" key="1">
    <source>
        <dbReference type="ARBA" id="ARBA00004571"/>
    </source>
</evidence>
<dbReference type="SUPFAM" id="SSF56935">
    <property type="entry name" value="Porins"/>
    <property type="match status" value="1"/>
</dbReference>